<name>X2L844_9BACT</name>
<protein>
    <submittedName>
        <fullName evidence="1">Uncharacterized protein</fullName>
    </submittedName>
</protein>
<sequence length="581" mass="64054">MISEAQRLADNELRIGKTVSANPNYFFAGYQEVGDKYQMPNPAVHSGNLHLQSFIALQSDILASGKAIEVSVGDEDSLLSKHAIFPFLDYWKASGRRRLQCVAVPLTVRELDGFLENLRLWLNPRLRPSLFALQKGTTLHIFFPGNRDHNVVERISEVVNECPDLYVYFESIKVTFFGFPQEVDYYIKKAPPGVTHFCTKSGPNLMFLCVLAHCTQYEFTLQMESDCFPLKAGWLDAANGLISSGGEKQWIVGPAYYGPTTIHSSYQAHINGNGIYNTANLQFQSFIQEVFTPLLKSLILCGASDLAYDTTLGLAFANLGSLDVDYRAPLLKALPRMRHTELIRNAGGRVENEDDYRVDVDGLVKSGPNVFFVHGRAAVDGIKQHINKLGLYFEASPSSRINELSAGHCWTNCPGYSDVRLLGFGRGVIRGRPERALSYVVLHFVRLTSAPPSHSRFSVKAQLSGTIESIASVAIVFVDESHKAHRIDGGAGYKSLFQDGNLEITVNEPPALEGIARVGLQLEIRSEASGGDVDIQIENITVTESAKGPVSKKALDVEPPAEKVASIIEDWRSFIRAGRAA</sequence>
<organism evidence="1">
    <name type="scientific">uncultured bacterium lac146</name>
    <dbReference type="NCBI Taxonomy" id="1447238"/>
    <lineage>
        <taxon>Bacteria</taxon>
        <taxon>environmental samples</taxon>
    </lineage>
</organism>
<dbReference type="AlphaFoldDB" id="X2L844"/>
<proteinExistence type="predicted"/>
<accession>X2L844</accession>
<evidence type="ECO:0000313" key="1">
    <source>
        <dbReference type="EMBL" id="AHN97889.1"/>
    </source>
</evidence>
<reference evidence="1" key="1">
    <citation type="submission" date="2013-10" db="EMBL/GenBank/DDBJ databases">
        <title>Functional metagenomics reveals novel beta-galactosidases not predictable from gene sequences.</title>
        <authorList>
            <person name="Cheng J."/>
            <person name="Engel K."/>
            <person name="Romantsov T."/>
            <person name="Neufeld J.D."/>
            <person name="Rose D.R."/>
            <person name="Charles T.C."/>
        </authorList>
    </citation>
    <scope>NUCLEOTIDE SEQUENCE</scope>
</reference>
<dbReference type="EMBL" id="KF796604">
    <property type="protein sequence ID" value="AHN97889.1"/>
    <property type="molecule type" value="Genomic_DNA"/>
</dbReference>